<feature type="binding site" evidence="2">
    <location>
        <position position="233"/>
    </location>
    <ligand>
        <name>Mg(2+)</name>
        <dbReference type="ChEBI" id="CHEBI:18420"/>
    </ligand>
</feature>
<keyword evidence="2" id="KW-0460">Magnesium</keyword>
<proteinExistence type="inferred from homology"/>
<feature type="binding site" evidence="2">
    <location>
        <begin position="220"/>
        <end position="222"/>
    </location>
    <ligand>
        <name>substrate</name>
    </ligand>
</feature>
<protein>
    <recommendedName>
        <fullName evidence="2">Tritrans,polycis-undecaprenyl-diphosphate synthase (geranylgeranyl-diphosphate specific)</fullName>
        <ecNumber evidence="2">2.5.1.89</ecNumber>
    </recommendedName>
    <alternativeName>
        <fullName evidence="2">Undecaprenyl diphosphate synthase</fullName>
        <shortName evidence="2">UDS</shortName>
    </alternativeName>
    <alternativeName>
        <fullName evidence="2">Undecaprenyl pyrophosphate synthase</fullName>
        <shortName evidence="2">UPP synthase</shortName>
    </alternativeName>
</protein>
<feature type="binding site" evidence="2">
    <location>
        <begin position="44"/>
        <end position="47"/>
    </location>
    <ligand>
        <name>substrate</name>
    </ligand>
</feature>
<dbReference type="PANTHER" id="PTHR10291">
    <property type="entry name" value="DEHYDRODOLICHYL DIPHOSPHATE SYNTHASE FAMILY MEMBER"/>
    <property type="match status" value="1"/>
</dbReference>
<evidence type="ECO:0000313" key="3">
    <source>
        <dbReference type="EMBL" id="PSN84028.1"/>
    </source>
</evidence>
<comment type="catalytic activity">
    <reaction evidence="2">
        <text>geranylgeranyl diphosphate + 7 isopentenyl diphosphate = tri-trans,hepta-cis-undecaprenyl diphosphate + 7 diphosphate</text>
        <dbReference type="Rhea" id="RHEA:27622"/>
        <dbReference type="ChEBI" id="CHEBI:33019"/>
        <dbReference type="ChEBI" id="CHEBI:57533"/>
        <dbReference type="ChEBI" id="CHEBI:60388"/>
        <dbReference type="ChEBI" id="CHEBI:128769"/>
        <dbReference type="EC" id="2.5.1.89"/>
    </reaction>
</comment>
<dbReference type="SUPFAM" id="SSF64005">
    <property type="entry name" value="Undecaprenyl diphosphate synthase"/>
    <property type="match status" value="1"/>
</dbReference>
<comment type="subunit">
    <text evidence="2">Homodimer.</text>
</comment>
<comment type="caution">
    <text evidence="3">The sequence shown here is derived from an EMBL/GenBank/DDBJ whole genome shotgun (WGS) entry which is preliminary data.</text>
</comment>
<keyword evidence="2" id="KW-0479">Metal-binding</keyword>
<keyword evidence="1 2" id="KW-0808">Transferase</keyword>
<dbReference type="GO" id="GO:0016094">
    <property type="term" value="P:polyprenol biosynthetic process"/>
    <property type="evidence" value="ECO:0007669"/>
    <property type="project" value="TreeGrafter"/>
</dbReference>
<feature type="binding site" evidence="2">
    <location>
        <position position="48"/>
    </location>
    <ligand>
        <name>substrate</name>
    </ligand>
</feature>
<comment type="similarity">
    <text evidence="2">Belongs to the UPP synthase family.</text>
</comment>
<dbReference type="PANTHER" id="PTHR10291:SF43">
    <property type="entry name" value="DEHYDRODOLICHYL DIPHOSPHATE SYNTHASE COMPLEX SUBUNIT DHDDS"/>
    <property type="match status" value="1"/>
</dbReference>
<dbReference type="AlphaFoldDB" id="A0A2R6ACG7"/>
<feature type="binding site" evidence="2">
    <location>
        <position position="214"/>
    </location>
    <ligand>
        <name>substrate</name>
    </ligand>
</feature>
<dbReference type="CDD" id="cd00475">
    <property type="entry name" value="Cis_IPPS"/>
    <property type="match status" value="1"/>
</dbReference>
<dbReference type="GO" id="GO:0045547">
    <property type="term" value="F:ditrans,polycis-polyprenyl diphosphate synthase [(2E,6E)-farnesyl diphosphate specific] activity"/>
    <property type="evidence" value="ECO:0007669"/>
    <property type="project" value="TreeGrafter"/>
</dbReference>
<dbReference type="InterPro" id="IPR001441">
    <property type="entry name" value="UPP_synth-like"/>
</dbReference>
<sequence length="265" mass="30886">MLERLKQLSIGYIISYVYKFYTIRLEKSVANGAKPKHIGIILDGNRRWAKWRGYPPTYGHRVGYNKAKEVLDWCWELKIPTVTVYALSLDNIRRRSKEEVENLISLVDMAVTELMNDRRIMERGVKVKVIGRRSVLPKELLQKVEKLEQTTANNKNFNLFLAVGYSGRAEIIDAIKKITEEVQAGKIEIAQIDETLFSKYLYTAGVEDPDLILRTGGESRLSDFLPWQAIYSEFVFIDVPWPEFRKIDFLRAIRTYQLKERRFGS</sequence>
<comment type="caution">
    <text evidence="2">Lacks conserved residue(s) required for the propagation of feature annotation.</text>
</comment>
<dbReference type="PROSITE" id="PS01066">
    <property type="entry name" value="UPP_SYNTHASE"/>
    <property type="match status" value="1"/>
</dbReference>
<dbReference type="InterPro" id="IPR018520">
    <property type="entry name" value="UPP_synth-like_CS"/>
</dbReference>
<dbReference type="HAMAP" id="MF_01139">
    <property type="entry name" value="ISPT"/>
    <property type="match status" value="1"/>
</dbReference>
<feature type="binding site" evidence="2">
    <location>
        <position position="43"/>
    </location>
    <ligand>
        <name>Mg(2+)</name>
        <dbReference type="ChEBI" id="CHEBI:18420"/>
    </ligand>
</feature>
<feature type="active site" description="Proton acceptor" evidence="2">
    <location>
        <position position="91"/>
    </location>
</feature>
<feature type="binding site" evidence="2">
    <location>
        <position position="60"/>
    </location>
    <ligand>
        <name>substrate</name>
    </ligand>
</feature>
<feature type="binding site" evidence="2">
    <location>
        <position position="95"/>
    </location>
    <ligand>
        <name>substrate</name>
    </ligand>
</feature>
<feature type="active site" evidence="2">
    <location>
        <position position="43"/>
    </location>
</feature>
<feature type="binding site" evidence="2">
    <location>
        <begin position="88"/>
        <end position="90"/>
    </location>
    <ligand>
        <name>substrate</name>
    </ligand>
</feature>
<comment type="cofactor">
    <cofactor evidence="2">
        <name>Mg(2+)</name>
        <dbReference type="ChEBI" id="CHEBI:18420"/>
    </cofactor>
    <text evidence="2">Binds 2 magnesium ions per subunit.</text>
</comment>
<evidence type="ECO:0000256" key="1">
    <source>
        <dbReference type="ARBA" id="ARBA00022679"/>
    </source>
</evidence>
<evidence type="ECO:0000313" key="4">
    <source>
        <dbReference type="Proteomes" id="UP000240880"/>
    </source>
</evidence>
<organism evidence="3 4">
    <name type="scientific">Candidatus Marsarchaeota G1 archaeon OSP_D</name>
    <dbReference type="NCBI Taxonomy" id="1978155"/>
    <lineage>
        <taxon>Archaea</taxon>
        <taxon>Candidatus Marsarchaeota</taxon>
        <taxon>Candidatus Marsarchaeota group 1</taxon>
    </lineage>
</organism>
<dbReference type="EC" id="2.5.1.89" evidence="2"/>
<dbReference type="Gene3D" id="3.40.1180.10">
    <property type="entry name" value="Decaprenyl diphosphate synthase-like"/>
    <property type="match status" value="1"/>
</dbReference>
<dbReference type="EMBL" id="NEXC01000009">
    <property type="protein sequence ID" value="PSN84028.1"/>
    <property type="molecule type" value="Genomic_DNA"/>
</dbReference>
<accession>A0A2R6ACG7</accession>
<reference evidence="3 4" key="1">
    <citation type="submission" date="2017-04" db="EMBL/GenBank/DDBJ databases">
        <title>Novel microbial lineages endemic to geothermal iron-oxide mats fill important gaps in the evolutionary history of Archaea.</title>
        <authorList>
            <person name="Jay Z.J."/>
            <person name="Beam J.P."/>
            <person name="Dlakic M."/>
            <person name="Rusch D.B."/>
            <person name="Kozubal M.A."/>
            <person name="Inskeep W.P."/>
        </authorList>
    </citation>
    <scope>NUCLEOTIDE SEQUENCE [LARGE SCALE GENOMIC DNA]</scope>
    <source>
        <strain evidence="3">OSP_D</strain>
    </source>
</reference>
<dbReference type="Proteomes" id="UP000240880">
    <property type="component" value="Unassembled WGS sequence"/>
</dbReference>
<name>A0A2R6ACG7_9ARCH</name>
<comment type="function">
    <text evidence="2">Catalyzes the sequential condensation of isopentenyl diphosphate (IPP) with geranylgeranyl diphosphate (GGPP) to yield (2Z,6Z,10Z,14Z,18Z,22Z,26Z,30E,34E,38E)-undecaprenyl diphosphate (tritrans,heptacis-UPP). It is probably the precursor of glycosyl carrier lipids.</text>
</comment>
<gene>
    <name evidence="2" type="primary">uppS</name>
    <name evidence="3" type="ORF">B9Q01_02520</name>
</gene>
<dbReference type="GO" id="GO:0000287">
    <property type="term" value="F:magnesium ion binding"/>
    <property type="evidence" value="ECO:0007669"/>
    <property type="project" value="UniProtKB-UniRule"/>
</dbReference>
<dbReference type="Pfam" id="PF01255">
    <property type="entry name" value="Prenyltransf"/>
    <property type="match status" value="1"/>
</dbReference>
<dbReference type="InterPro" id="IPR036424">
    <property type="entry name" value="UPP_synth-like_sf"/>
</dbReference>
<dbReference type="NCBIfam" id="TIGR00055">
    <property type="entry name" value="uppS"/>
    <property type="match status" value="1"/>
</dbReference>
<evidence type="ECO:0000256" key="2">
    <source>
        <dbReference type="HAMAP-Rule" id="MF_01139"/>
    </source>
</evidence>